<keyword evidence="2" id="KW-1185">Reference proteome</keyword>
<name>A0ABW4KDI7_9HYPH</name>
<comment type="caution">
    <text evidence="1">The sequence shown here is derived from an EMBL/GenBank/DDBJ whole genome shotgun (WGS) entry which is preliminary data.</text>
</comment>
<evidence type="ECO:0000313" key="1">
    <source>
        <dbReference type="EMBL" id="MFD1704185.1"/>
    </source>
</evidence>
<organism evidence="1 2">
    <name type="scientific">Methylopila henanensis</name>
    <dbReference type="NCBI Taxonomy" id="873516"/>
    <lineage>
        <taxon>Bacteria</taxon>
        <taxon>Pseudomonadati</taxon>
        <taxon>Pseudomonadota</taxon>
        <taxon>Alphaproteobacteria</taxon>
        <taxon>Hyphomicrobiales</taxon>
        <taxon>Methylopilaceae</taxon>
        <taxon>Methylopila</taxon>
    </lineage>
</organism>
<sequence>MTAQAAGGHRGGLLRRVGVVLAAYALVVQSALAGLAHHHAAAAPQRFDLALTLCSGDAASAPAQDRDRFACCGVGCLGAPQPAPSPAGGAALLARPAAVAATPGAAVERLAQRSDGPALARGPPA</sequence>
<proteinExistence type="predicted"/>
<gene>
    <name evidence="1" type="ORF">ACFSCV_14360</name>
</gene>
<dbReference type="Proteomes" id="UP001597308">
    <property type="component" value="Unassembled WGS sequence"/>
</dbReference>
<evidence type="ECO:0000313" key="2">
    <source>
        <dbReference type="Proteomes" id="UP001597308"/>
    </source>
</evidence>
<dbReference type="RefSeq" id="WP_378800259.1">
    <property type="nucleotide sequence ID" value="NZ_JBHUER010000010.1"/>
</dbReference>
<protein>
    <recommendedName>
        <fullName evidence="3">DUF2946 domain-containing protein</fullName>
    </recommendedName>
</protein>
<dbReference type="EMBL" id="JBHUER010000010">
    <property type="protein sequence ID" value="MFD1704185.1"/>
    <property type="molecule type" value="Genomic_DNA"/>
</dbReference>
<accession>A0ABW4KDI7</accession>
<evidence type="ECO:0008006" key="3">
    <source>
        <dbReference type="Google" id="ProtNLM"/>
    </source>
</evidence>
<reference evidence="2" key="1">
    <citation type="journal article" date="2019" name="Int. J. Syst. Evol. Microbiol.">
        <title>The Global Catalogue of Microorganisms (GCM) 10K type strain sequencing project: providing services to taxonomists for standard genome sequencing and annotation.</title>
        <authorList>
            <consortium name="The Broad Institute Genomics Platform"/>
            <consortium name="The Broad Institute Genome Sequencing Center for Infectious Disease"/>
            <person name="Wu L."/>
            <person name="Ma J."/>
        </authorList>
    </citation>
    <scope>NUCLEOTIDE SEQUENCE [LARGE SCALE GENOMIC DNA]</scope>
    <source>
        <strain evidence="2">KCTC 23707</strain>
    </source>
</reference>